<feature type="transmembrane region" description="Helical" evidence="1">
    <location>
        <begin position="147"/>
        <end position="166"/>
    </location>
</feature>
<organism evidence="2 3">
    <name type="scientific">Niallia oryzisoli</name>
    <dbReference type="NCBI Taxonomy" id="1737571"/>
    <lineage>
        <taxon>Bacteria</taxon>
        <taxon>Bacillati</taxon>
        <taxon>Bacillota</taxon>
        <taxon>Bacilli</taxon>
        <taxon>Bacillales</taxon>
        <taxon>Bacillaceae</taxon>
        <taxon>Niallia</taxon>
    </lineage>
</organism>
<dbReference type="EMBL" id="CP137640">
    <property type="protein sequence ID" value="WVX79399.1"/>
    <property type="molecule type" value="Genomic_DNA"/>
</dbReference>
<accession>A0ABZ2CE63</accession>
<keyword evidence="1" id="KW-0472">Membrane</keyword>
<feature type="transmembrane region" description="Helical" evidence="1">
    <location>
        <begin position="112"/>
        <end position="135"/>
    </location>
</feature>
<keyword evidence="3" id="KW-1185">Reference proteome</keyword>
<sequence>MKGVLVPMFLYLPKHFDQNEWFIIIVLILSLFLVKLPKRMPAEVSCLIVLLSLAIPNIIDHSIAAISPYDVYRLNDSEKYEVFDILLSGVYIPFGFLCVYFYEWLRPKKTKIVLYILCWALFAIGFEFVIVRLHVFTYHGWRLAYSFPTYLLVISLFLVYYEFLLFHHKNKDIGSLSRMNDR</sequence>
<evidence type="ECO:0000313" key="2">
    <source>
        <dbReference type="EMBL" id="WVX79399.1"/>
    </source>
</evidence>
<protein>
    <submittedName>
        <fullName evidence="2">Uncharacterized protein</fullName>
    </submittedName>
</protein>
<evidence type="ECO:0000313" key="3">
    <source>
        <dbReference type="Proteomes" id="UP001357223"/>
    </source>
</evidence>
<reference evidence="2 3" key="1">
    <citation type="submission" date="2023-10" db="EMBL/GenBank/DDBJ databases">
        <title>Niallia locisalis sp.nov. isolated from a salt pond sample.</title>
        <authorList>
            <person name="Li X.-J."/>
            <person name="Dong L."/>
        </authorList>
    </citation>
    <scope>NUCLEOTIDE SEQUENCE [LARGE SCALE GENOMIC DNA]</scope>
    <source>
        <strain evidence="2 3">DSM 29761</strain>
    </source>
</reference>
<name>A0ABZ2CE63_9BACI</name>
<keyword evidence="1" id="KW-0812">Transmembrane</keyword>
<keyword evidence="1" id="KW-1133">Transmembrane helix</keyword>
<gene>
    <name evidence="2" type="ORF">R4Z09_19075</name>
</gene>
<feature type="transmembrane region" description="Helical" evidence="1">
    <location>
        <begin position="20"/>
        <end position="37"/>
    </location>
</feature>
<evidence type="ECO:0000256" key="1">
    <source>
        <dbReference type="SAM" id="Phobius"/>
    </source>
</evidence>
<proteinExistence type="predicted"/>
<feature type="transmembrane region" description="Helical" evidence="1">
    <location>
        <begin position="85"/>
        <end position="105"/>
    </location>
</feature>
<feature type="transmembrane region" description="Helical" evidence="1">
    <location>
        <begin position="44"/>
        <end position="65"/>
    </location>
</feature>
<dbReference type="Proteomes" id="UP001357223">
    <property type="component" value="Chromosome"/>
</dbReference>
<dbReference type="RefSeq" id="WP_338448333.1">
    <property type="nucleotide sequence ID" value="NZ_CP137640.1"/>
</dbReference>